<dbReference type="EMBL" id="JAUSRE010000014">
    <property type="protein sequence ID" value="MDP9889237.1"/>
    <property type="molecule type" value="Genomic_DNA"/>
</dbReference>
<feature type="region of interest" description="Disordered" evidence="1">
    <location>
        <begin position="89"/>
        <end position="141"/>
    </location>
</feature>
<keyword evidence="2" id="KW-1133">Transmembrane helix</keyword>
<comment type="caution">
    <text evidence="3">The sequence shown here is derived from an EMBL/GenBank/DDBJ whole genome shotgun (WGS) entry which is preliminary data.</text>
</comment>
<feature type="transmembrane region" description="Helical" evidence="2">
    <location>
        <begin position="62"/>
        <end position="79"/>
    </location>
</feature>
<sequence>MNSSSPSNPDTADVTEALPAPVFLTASGGEPAPFPDEPAEAQPDDEPFIPRKRYTPGRSTKVLVCVLLVVAGFFGGSMVQKQLDTGARGARTNAGNFQGTNGRAGAGNGNNAGTQTPGQGRRSQNNGATAPASAPAAPAGQ</sequence>
<evidence type="ECO:0000313" key="4">
    <source>
        <dbReference type="Proteomes" id="UP001226577"/>
    </source>
</evidence>
<protein>
    <submittedName>
        <fullName evidence="3">Uncharacterized protein</fullName>
    </submittedName>
</protein>
<feature type="compositionally biased region" description="Acidic residues" evidence="1">
    <location>
        <begin position="37"/>
        <end position="47"/>
    </location>
</feature>
<feature type="compositionally biased region" description="Low complexity" evidence="1">
    <location>
        <begin position="128"/>
        <end position="141"/>
    </location>
</feature>
<feature type="compositionally biased region" description="Low complexity" evidence="1">
    <location>
        <begin position="111"/>
        <end position="120"/>
    </location>
</feature>
<feature type="compositionally biased region" description="Polar residues" evidence="1">
    <location>
        <begin position="1"/>
        <end position="10"/>
    </location>
</feature>
<accession>A0ABT9RVI2</accession>
<proteinExistence type="predicted"/>
<reference evidence="3 4" key="1">
    <citation type="submission" date="2023-07" db="EMBL/GenBank/DDBJ databases">
        <title>Sorghum-associated microbial communities from plants grown in Nebraska, USA.</title>
        <authorList>
            <person name="Schachtman D."/>
        </authorList>
    </citation>
    <scope>NUCLEOTIDE SEQUENCE [LARGE SCALE GENOMIC DNA]</scope>
    <source>
        <strain evidence="3 4">CC222</strain>
    </source>
</reference>
<feature type="region of interest" description="Disordered" evidence="1">
    <location>
        <begin position="1"/>
        <end position="54"/>
    </location>
</feature>
<keyword evidence="4" id="KW-1185">Reference proteome</keyword>
<gene>
    <name evidence="3" type="ORF">J2X98_002842</name>
</gene>
<evidence type="ECO:0000313" key="3">
    <source>
        <dbReference type="EMBL" id="MDP9889237.1"/>
    </source>
</evidence>
<keyword evidence="2" id="KW-0812">Transmembrane</keyword>
<evidence type="ECO:0000256" key="1">
    <source>
        <dbReference type="SAM" id="MobiDB-lite"/>
    </source>
</evidence>
<dbReference type="Proteomes" id="UP001226577">
    <property type="component" value="Unassembled WGS sequence"/>
</dbReference>
<dbReference type="RefSeq" id="WP_141944954.1">
    <property type="nucleotide sequence ID" value="NZ_JAUSRE010000014.1"/>
</dbReference>
<organism evidence="3 4">
    <name type="scientific">Pseudarthrobacter enclensis</name>
    <dbReference type="NCBI Taxonomy" id="993070"/>
    <lineage>
        <taxon>Bacteria</taxon>
        <taxon>Bacillati</taxon>
        <taxon>Actinomycetota</taxon>
        <taxon>Actinomycetes</taxon>
        <taxon>Micrococcales</taxon>
        <taxon>Micrococcaceae</taxon>
        <taxon>Pseudarthrobacter</taxon>
    </lineage>
</organism>
<evidence type="ECO:0000256" key="2">
    <source>
        <dbReference type="SAM" id="Phobius"/>
    </source>
</evidence>
<keyword evidence="2" id="KW-0472">Membrane</keyword>
<name>A0ABT9RVI2_9MICC</name>